<dbReference type="Proteomes" id="UP001152747">
    <property type="component" value="Unassembled WGS sequence"/>
</dbReference>
<comment type="caution">
    <text evidence="1">The sequence shown here is derived from an EMBL/GenBank/DDBJ whole genome shotgun (WGS) entry which is preliminary data.</text>
</comment>
<keyword evidence="2" id="KW-1185">Reference proteome</keyword>
<organism evidence="1 2">
    <name type="scientific">Caenorhabditis angaria</name>
    <dbReference type="NCBI Taxonomy" id="860376"/>
    <lineage>
        <taxon>Eukaryota</taxon>
        <taxon>Metazoa</taxon>
        <taxon>Ecdysozoa</taxon>
        <taxon>Nematoda</taxon>
        <taxon>Chromadorea</taxon>
        <taxon>Rhabditida</taxon>
        <taxon>Rhabditina</taxon>
        <taxon>Rhabditomorpha</taxon>
        <taxon>Rhabditoidea</taxon>
        <taxon>Rhabditidae</taxon>
        <taxon>Peloderinae</taxon>
        <taxon>Caenorhabditis</taxon>
    </lineage>
</organism>
<gene>
    <name evidence="1" type="ORF">CAMP_LOCUS13996</name>
</gene>
<proteinExistence type="predicted"/>
<dbReference type="AlphaFoldDB" id="A0A9P1N681"/>
<evidence type="ECO:0000313" key="1">
    <source>
        <dbReference type="EMBL" id="CAI5451359.1"/>
    </source>
</evidence>
<protein>
    <submittedName>
        <fullName evidence="1">Uncharacterized protein</fullName>
    </submittedName>
</protein>
<sequence length="254" mass="30121">MDFEFFKDFPVEMMGNIWQWLPYQASQNLRQTHSSLNNSFLTKSNQDLMAAPIPEVTINQVHDVYFKNDRCRRTGLELVNVCCDKLIVEFTNGHLPKLKDIMDTWKVKKLVIRNNAVNKEFLRYLHDFSKDITIIARNFTENSLYLPNVTSIEISEPIMFFNMKKFMNQLPNLKKYKIVLTIAGLCVYPKIVQAYWRDNLELIEINMSTQMVKDDVKYFLESFKYEVMQLMPDLLNVKIDLEKQRLQITPRKTI</sequence>
<evidence type="ECO:0000313" key="2">
    <source>
        <dbReference type="Proteomes" id="UP001152747"/>
    </source>
</evidence>
<name>A0A9P1N681_9PELO</name>
<reference evidence="1" key="1">
    <citation type="submission" date="2022-11" db="EMBL/GenBank/DDBJ databases">
        <authorList>
            <person name="Kikuchi T."/>
        </authorList>
    </citation>
    <scope>NUCLEOTIDE SEQUENCE</scope>
    <source>
        <strain evidence="1">PS1010</strain>
    </source>
</reference>
<dbReference type="EMBL" id="CANHGI010000005">
    <property type="protein sequence ID" value="CAI5451359.1"/>
    <property type="molecule type" value="Genomic_DNA"/>
</dbReference>
<accession>A0A9P1N681</accession>